<dbReference type="PROSITE" id="PS51294">
    <property type="entry name" value="HTH_MYB"/>
    <property type="match status" value="2"/>
</dbReference>
<sequence>MAAAATKKGPWTEEEDARLGWFVGLFGERRWDYLAQVSGLGRSGKSCRLRWVNYLHPGLKHGRFAPEEEQLVIQLHAKWGNRWSQIARSLPGRTDNEIKNYWRTHMRKKAQELNLFSSPSSSSSSSSSPANVPKHELESMAEEDTSAAAAFGVTEGVKVYSMDQIWDEIAASESFCEEEDDEFKMNIKIDDDNFMHNC</sequence>
<dbReference type="FunFam" id="1.10.10.60:FF:000011">
    <property type="entry name" value="Myb transcription factor"/>
    <property type="match status" value="1"/>
</dbReference>
<dbReference type="InterPro" id="IPR044676">
    <property type="entry name" value="EOBI/EOBII-like_plant"/>
</dbReference>
<feature type="compositionally biased region" description="Low complexity" evidence="8">
    <location>
        <begin position="117"/>
        <end position="129"/>
    </location>
</feature>
<evidence type="ECO:0000259" key="9">
    <source>
        <dbReference type="PROSITE" id="PS50090"/>
    </source>
</evidence>
<evidence type="ECO:0000256" key="6">
    <source>
        <dbReference type="ARBA" id="ARBA00023242"/>
    </source>
</evidence>
<proteinExistence type="evidence at transcript level"/>
<keyword evidence="2" id="KW-0677">Repeat</keyword>
<gene>
    <name evidence="11" type="ORF">ZIOFF_005122</name>
</gene>
<comment type="function">
    <text evidence="7">Transcription factor.</text>
</comment>
<feature type="domain" description="HTH myb-type" evidence="10">
    <location>
        <begin position="7"/>
        <end position="55"/>
    </location>
</feature>
<feature type="region of interest" description="Disordered" evidence="8">
    <location>
        <begin position="116"/>
        <end position="143"/>
    </location>
</feature>
<evidence type="ECO:0000256" key="2">
    <source>
        <dbReference type="ARBA" id="ARBA00022737"/>
    </source>
</evidence>
<evidence type="ECO:0000313" key="12">
    <source>
        <dbReference type="EMBL" id="WLQ69455.1"/>
    </source>
</evidence>
<organism evidence="11 13">
    <name type="scientific">Zingiber officinale</name>
    <name type="common">Ginger</name>
    <name type="synonym">Amomum zingiber</name>
    <dbReference type="NCBI Taxonomy" id="94328"/>
    <lineage>
        <taxon>Eukaryota</taxon>
        <taxon>Viridiplantae</taxon>
        <taxon>Streptophyta</taxon>
        <taxon>Embryophyta</taxon>
        <taxon>Tracheophyta</taxon>
        <taxon>Spermatophyta</taxon>
        <taxon>Magnoliopsida</taxon>
        <taxon>Liliopsida</taxon>
        <taxon>Zingiberales</taxon>
        <taxon>Zingiberaceae</taxon>
        <taxon>Zingiber</taxon>
    </lineage>
</organism>
<dbReference type="GO" id="GO:0003700">
    <property type="term" value="F:DNA-binding transcription factor activity"/>
    <property type="evidence" value="ECO:0007669"/>
    <property type="project" value="InterPro"/>
</dbReference>
<comment type="subcellular location">
    <subcellularLocation>
        <location evidence="1">Nucleus</location>
    </subcellularLocation>
</comment>
<keyword evidence="4" id="KW-0238">DNA-binding</keyword>
<keyword evidence="5" id="KW-0804">Transcription</keyword>
<dbReference type="PROSITE" id="PS50090">
    <property type="entry name" value="MYB_LIKE"/>
    <property type="match status" value="2"/>
</dbReference>
<evidence type="ECO:0000313" key="11">
    <source>
        <dbReference type="EMBL" id="KAG6531317.1"/>
    </source>
</evidence>
<dbReference type="InterPro" id="IPR017930">
    <property type="entry name" value="Myb_dom"/>
</dbReference>
<evidence type="ECO:0000256" key="5">
    <source>
        <dbReference type="ARBA" id="ARBA00023163"/>
    </source>
</evidence>
<dbReference type="AlphaFoldDB" id="A0A8J5HTR6"/>
<dbReference type="Pfam" id="PF00249">
    <property type="entry name" value="Myb_DNA-binding"/>
    <property type="match status" value="2"/>
</dbReference>
<reference evidence="12" key="2">
    <citation type="submission" date="2023-04" db="EMBL/GenBank/DDBJ databases">
        <title>Genome-wide analysis of the MYB gene family in ginger (Zingiber officinale Roscoe).</title>
        <authorList>
            <person name="Xing H.-T."/>
            <person name="Li H.-L."/>
        </authorList>
    </citation>
    <scope>NUCLEOTIDE SEQUENCE</scope>
    <source>
        <strain evidence="12">Maker00000333</strain>
    </source>
</reference>
<evidence type="ECO:0000256" key="4">
    <source>
        <dbReference type="ARBA" id="ARBA00023125"/>
    </source>
</evidence>
<dbReference type="PANTHER" id="PTHR45675">
    <property type="entry name" value="MYB TRANSCRIPTION FACTOR-RELATED-RELATED"/>
    <property type="match status" value="1"/>
</dbReference>
<dbReference type="FunFam" id="1.10.10.60:FF:000259">
    <property type="entry name" value="MYB transcription factor"/>
    <property type="match status" value="1"/>
</dbReference>
<dbReference type="EMBL" id="JACMSC010000002">
    <property type="protein sequence ID" value="KAG6531317.1"/>
    <property type="molecule type" value="Genomic_DNA"/>
</dbReference>
<name>A0A8J5HTR6_ZINOF</name>
<dbReference type="GO" id="GO:0005634">
    <property type="term" value="C:nucleus"/>
    <property type="evidence" value="ECO:0007669"/>
    <property type="project" value="UniProtKB-SubCell"/>
</dbReference>
<keyword evidence="3" id="KW-0805">Transcription regulation</keyword>
<evidence type="ECO:0000256" key="8">
    <source>
        <dbReference type="SAM" id="MobiDB-lite"/>
    </source>
</evidence>
<feature type="domain" description="HTH myb-type" evidence="10">
    <location>
        <begin position="56"/>
        <end position="110"/>
    </location>
</feature>
<accession>A0A8J5HTR6</accession>
<dbReference type="CDD" id="cd00167">
    <property type="entry name" value="SANT"/>
    <property type="match status" value="2"/>
</dbReference>
<evidence type="ECO:0000256" key="1">
    <source>
        <dbReference type="ARBA" id="ARBA00004123"/>
    </source>
</evidence>
<evidence type="ECO:0000259" key="10">
    <source>
        <dbReference type="PROSITE" id="PS51294"/>
    </source>
</evidence>
<evidence type="ECO:0000256" key="3">
    <source>
        <dbReference type="ARBA" id="ARBA00023015"/>
    </source>
</evidence>
<dbReference type="OrthoDB" id="2143914at2759"/>
<keyword evidence="6" id="KW-0539">Nucleus</keyword>
<dbReference type="EMBL" id="OQ909547">
    <property type="protein sequence ID" value="WLQ69455.1"/>
    <property type="molecule type" value="mRNA"/>
</dbReference>
<feature type="domain" description="Myb-like" evidence="9">
    <location>
        <begin position="3"/>
        <end position="55"/>
    </location>
</feature>
<dbReference type="Proteomes" id="UP000734854">
    <property type="component" value="Unassembled WGS sequence"/>
</dbReference>
<reference evidence="11 13" key="1">
    <citation type="submission" date="2020-08" db="EMBL/GenBank/DDBJ databases">
        <title>Plant Genome Project.</title>
        <authorList>
            <person name="Zhang R.-G."/>
        </authorList>
    </citation>
    <scope>NUCLEOTIDE SEQUENCE [LARGE SCALE GENOMIC DNA]</scope>
    <source>
        <tissue evidence="11">Rhizome</tissue>
    </source>
</reference>
<feature type="domain" description="Myb-like" evidence="9">
    <location>
        <begin position="56"/>
        <end position="106"/>
    </location>
</feature>
<dbReference type="GO" id="GO:0043565">
    <property type="term" value="F:sequence-specific DNA binding"/>
    <property type="evidence" value="ECO:0007669"/>
    <property type="project" value="InterPro"/>
</dbReference>
<dbReference type="InterPro" id="IPR001005">
    <property type="entry name" value="SANT/Myb"/>
</dbReference>
<keyword evidence="13" id="KW-1185">Reference proteome</keyword>
<protein>
    <submittedName>
        <fullName evidence="12">MYB protein</fullName>
    </submittedName>
</protein>
<dbReference type="SMART" id="SM00717">
    <property type="entry name" value="SANT"/>
    <property type="match status" value="2"/>
</dbReference>
<evidence type="ECO:0000256" key="7">
    <source>
        <dbReference type="ARBA" id="ARBA00057804"/>
    </source>
</evidence>
<dbReference type="PANTHER" id="PTHR45675:SF125">
    <property type="entry name" value="MYB DNA-BINDING DOMAIN SUPERFAMILY PROTEIN-RELATED"/>
    <property type="match status" value="1"/>
</dbReference>
<evidence type="ECO:0000313" key="13">
    <source>
        <dbReference type="Proteomes" id="UP000734854"/>
    </source>
</evidence>